<dbReference type="EMBL" id="JABEMA010000056">
    <property type="protein sequence ID" value="NNH22635.1"/>
    <property type="molecule type" value="Genomic_DNA"/>
</dbReference>
<proteinExistence type="predicted"/>
<dbReference type="InterPro" id="IPR004776">
    <property type="entry name" value="Mem_transp_PIN-like"/>
</dbReference>
<feature type="transmembrane region" description="Helical" evidence="7">
    <location>
        <begin position="6"/>
        <end position="27"/>
    </location>
</feature>
<evidence type="ECO:0000256" key="5">
    <source>
        <dbReference type="ARBA" id="ARBA00022989"/>
    </source>
</evidence>
<evidence type="ECO:0000313" key="8">
    <source>
        <dbReference type="EMBL" id="NNH22635.1"/>
    </source>
</evidence>
<dbReference type="GO" id="GO:0055085">
    <property type="term" value="P:transmembrane transport"/>
    <property type="evidence" value="ECO:0007669"/>
    <property type="project" value="InterPro"/>
</dbReference>
<comment type="caution">
    <text evidence="8">The sequence shown here is derived from an EMBL/GenBank/DDBJ whole genome shotgun (WGS) entry which is preliminary data.</text>
</comment>
<keyword evidence="2" id="KW-0813">Transport</keyword>
<feature type="transmembrane region" description="Helical" evidence="7">
    <location>
        <begin position="289"/>
        <end position="308"/>
    </location>
</feature>
<evidence type="ECO:0000256" key="2">
    <source>
        <dbReference type="ARBA" id="ARBA00022448"/>
    </source>
</evidence>
<feature type="transmembrane region" description="Helical" evidence="7">
    <location>
        <begin position="94"/>
        <end position="117"/>
    </location>
</feature>
<keyword evidence="3" id="KW-1003">Cell membrane</keyword>
<keyword evidence="4 7" id="KW-0812">Transmembrane</keyword>
<feature type="transmembrane region" description="Helical" evidence="7">
    <location>
        <begin position="255"/>
        <end position="277"/>
    </location>
</feature>
<dbReference type="PANTHER" id="PTHR36838:SF1">
    <property type="entry name" value="SLR1864 PROTEIN"/>
    <property type="match status" value="1"/>
</dbReference>
<keyword evidence="9" id="KW-1185">Reference proteome</keyword>
<name>A0A849BMN2_9ACTN</name>
<reference evidence="8 9" key="1">
    <citation type="submission" date="2020-05" db="EMBL/GenBank/DDBJ databases">
        <title>MicrobeNet Type strains.</title>
        <authorList>
            <person name="Nicholson A.C."/>
        </authorList>
    </citation>
    <scope>NUCLEOTIDE SEQUENCE [LARGE SCALE GENOMIC DNA]</scope>
    <source>
        <strain evidence="8 9">JCM 14547</strain>
    </source>
</reference>
<gene>
    <name evidence="8" type="ORF">HLB09_05905</name>
</gene>
<feature type="transmembrane region" description="Helical" evidence="7">
    <location>
        <begin position="225"/>
        <end position="249"/>
    </location>
</feature>
<organism evidence="8 9">
    <name type="scientific">Pseudokineococcus marinus</name>
    <dbReference type="NCBI Taxonomy" id="351215"/>
    <lineage>
        <taxon>Bacteria</taxon>
        <taxon>Bacillati</taxon>
        <taxon>Actinomycetota</taxon>
        <taxon>Actinomycetes</taxon>
        <taxon>Kineosporiales</taxon>
        <taxon>Kineosporiaceae</taxon>
        <taxon>Pseudokineococcus</taxon>
    </lineage>
</organism>
<dbReference type="PANTHER" id="PTHR36838">
    <property type="entry name" value="AUXIN EFFLUX CARRIER FAMILY PROTEIN"/>
    <property type="match status" value="1"/>
</dbReference>
<evidence type="ECO:0000256" key="6">
    <source>
        <dbReference type="ARBA" id="ARBA00023136"/>
    </source>
</evidence>
<evidence type="ECO:0000313" key="9">
    <source>
        <dbReference type="Proteomes" id="UP000555552"/>
    </source>
</evidence>
<evidence type="ECO:0000256" key="7">
    <source>
        <dbReference type="SAM" id="Phobius"/>
    </source>
</evidence>
<feature type="transmembrane region" description="Helical" evidence="7">
    <location>
        <begin position="34"/>
        <end position="55"/>
    </location>
</feature>
<feature type="transmembrane region" description="Helical" evidence="7">
    <location>
        <begin position="61"/>
        <end position="82"/>
    </location>
</feature>
<dbReference type="Proteomes" id="UP000555552">
    <property type="component" value="Unassembled WGS sequence"/>
</dbReference>
<evidence type="ECO:0000256" key="4">
    <source>
        <dbReference type="ARBA" id="ARBA00022692"/>
    </source>
</evidence>
<keyword evidence="6 7" id="KW-0472">Membrane</keyword>
<dbReference type="GO" id="GO:0016020">
    <property type="term" value="C:membrane"/>
    <property type="evidence" value="ECO:0007669"/>
    <property type="project" value="UniProtKB-SubCell"/>
</dbReference>
<accession>A0A849BMN2</accession>
<protein>
    <submittedName>
        <fullName evidence="8">AEC family transporter</fullName>
    </submittedName>
</protein>
<keyword evidence="5 7" id="KW-1133">Transmembrane helix</keyword>
<evidence type="ECO:0000256" key="3">
    <source>
        <dbReference type="ARBA" id="ARBA00022475"/>
    </source>
</evidence>
<sequence length="309" mass="31385">MQGVVDGFATILLVIAVGALVAHLRVVDEGGQRVLSRVAFTVANPALMVVVLAEADISRLFTGYVAAIAAGVLVTATTYACLARWVLRRDLTGGVVGVLCTGYVNAGNLGLPVAAYVLGDAALMAPVLLLQMLVLQPLALALLDRASADRRPSVLRLLTTPLRNPITVGALVGLALNLTGLRLPVALDAPLGLVADMAVPTMLLAFGVSLRLGPLPGRGTSAPELAVVTALKTLVQPGVALLVAGPVLGLPPGDVLAAAVISALPTAQNVFVVAARYDTGRALLTARDAISTTTLVSVPVMVGLSALLG</sequence>
<feature type="transmembrane region" description="Helical" evidence="7">
    <location>
        <begin position="123"/>
        <end position="143"/>
    </location>
</feature>
<dbReference type="AlphaFoldDB" id="A0A849BMN2"/>
<comment type="subcellular location">
    <subcellularLocation>
        <location evidence="1">Membrane</location>
        <topology evidence="1">Multi-pass membrane protein</topology>
    </subcellularLocation>
</comment>
<feature type="transmembrane region" description="Helical" evidence="7">
    <location>
        <begin position="191"/>
        <end position="213"/>
    </location>
</feature>
<feature type="transmembrane region" description="Helical" evidence="7">
    <location>
        <begin position="164"/>
        <end position="185"/>
    </location>
</feature>
<evidence type="ECO:0000256" key="1">
    <source>
        <dbReference type="ARBA" id="ARBA00004141"/>
    </source>
</evidence>
<dbReference type="RefSeq" id="WP_171202474.1">
    <property type="nucleotide sequence ID" value="NZ_BAAANP010000011.1"/>
</dbReference>
<dbReference type="Pfam" id="PF03547">
    <property type="entry name" value="Mem_trans"/>
    <property type="match status" value="1"/>
</dbReference>